<gene>
    <name evidence="7" type="ORF">QCA50_019277</name>
</gene>
<evidence type="ECO:0000256" key="5">
    <source>
        <dbReference type="SAM" id="MobiDB-lite"/>
    </source>
</evidence>
<keyword evidence="4" id="KW-0067">ATP-binding</keyword>
<dbReference type="PANTHER" id="PTHR47968:SF36">
    <property type="entry name" value="KINESIN HEAVY CHAIN ISOFORM X1"/>
    <property type="match status" value="1"/>
</dbReference>
<feature type="compositionally biased region" description="Low complexity" evidence="5">
    <location>
        <begin position="71"/>
        <end position="81"/>
    </location>
</feature>
<feature type="region of interest" description="Disordered" evidence="5">
    <location>
        <begin position="1"/>
        <end position="106"/>
    </location>
</feature>
<dbReference type="InterPro" id="IPR001752">
    <property type="entry name" value="Kinesin_motor_dom"/>
</dbReference>
<dbReference type="InterPro" id="IPR036961">
    <property type="entry name" value="Kinesin_motor_dom_sf"/>
</dbReference>
<dbReference type="InterPro" id="IPR027417">
    <property type="entry name" value="P-loop_NTPase"/>
</dbReference>
<keyword evidence="1" id="KW-0493">Microtubule</keyword>
<comment type="caution">
    <text evidence="7">The sequence shown here is derived from an EMBL/GenBank/DDBJ whole genome shotgun (WGS) entry which is preliminary data.</text>
</comment>
<dbReference type="Proteomes" id="UP001385951">
    <property type="component" value="Unassembled WGS sequence"/>
</dbReference>
<dbReference type="PANTHER" id="PTHR47968">
    <property type="entry name" value="CENTROMERE PROTEIN E"/>
    <property type="match status" value="1"/>
</dbReference>
<keyword evidence="8" id="KW-1185">Reference proteome</keyword>
<protein>
    <recommendedName>
        <fullName evidence="6">Kinesin motor domain-containing protein</fullName>
    </recommendedName>
</protein>
<comment type="similarity">
    <text evidence="4">Belongs to the TRAFAC class myosin-kinesin ATPase superfamily. Kinesin family.</text>
</comment>
<feature type="compositionally biased region" description="Polar residues" evidence="5">
    <location>
        <begin position="56"/>
        <end position="67"/>
    </location>
</feature>
<keyword evidence="3 4" id="KW-0505">Motor protein</keyword>
<evidence type="ECO:0000313" key="8">
    <source>
        <dbReference type="Proteomes" id="UP001385951"/>
    </source>
</evidence>
<feature type="binding site" evidence="4">
    <location>
        <begin position="223"/>
        <end position="230"/>
    </location>
    <ligand>
        <name>ATP</name>
        <dbReference type="ChEBI" id="CHEBI:30616"/>
    </ligand>
</feature>
<evidence type="ECO:0000256" key="1">
    <source>
        <dbReference type="ARBA" id="ARBA00022701"/>
    </source>
</evidence>
<dbReference type="GO" id="GO:0007018">
    <property type="term" value="P:microtubule-based movement"/>
    <property type="evidence" value="ECO:0007669"/>
    <property type="project" value="InterPro"/>
</dbReference>
<dbReference type="EMBL" id="JASBNA010000083">
    <property type="protein sequence ID" value="KAK7677725.1"/>
    <property type="molecule type" value="Genomic_DNA"/>
</dbReference>
<dbReference type="GO" id="GO:0003777">
    <property type="term" value="F:microtubule motor activity"/>
    <property type="evidence" value="ECO:0007669"/>
    <property type="project" value="InterPro"/>
</dbReference>
<dbReference type="Gene3D" id="3.40.850.10">
    <property type="entry name" value="Kinesin motor domain"/>
    <property type="match status" value="1"/>
</dbReference>
<evidence type="ECO:0000256" key="3">
    <source>
        <dbReference type="ARBA" id="ARBA00023175"/>
    </source>
</evidence>
<dbReference type="PROSITE" id="PS50067">
    <property type="entry name" value="KINESIN_MOTOR_2"/>
    <property type="match status" value="1"/>
</dbReference>
<evidence type="ECO:0000256" key="2">
    <source>
        <dbReference type="ARBA" id="ARBA00023054"/>
    </source>
</evidence>
<reference evidence="7 8" key="1">
    <citation type="submission" date="2022-09" db="EMBL/GenBank/DDBJ databases">
        <authorList>
            <person name="Palmer J.M."/>
        </authorList>
    </citation>
    <scope>NUCLEOTIDE SEQUENCE [LARGE SCALE GENOMIC DNA]</scope>
    <source>
        <strain evidence="7 8">DSM 7382</strain>
    </source>
</reference>
<evidence type="ECO:0000259" key="6">
    <source>
        <dbReference type="PROSITE" id="PS50067"/>
    </source>
</evidence>
<keyword evidence="2" id="KW-0175">Coiled coil</keyword>
<keyword evidence="4" id="KW-0547">Nucleotide-binding</keyword>
<sequence>MSVPPTPTTSRLARPVSFTPKRPISSSFSSTSTSDLSRTTTPSVPSSTKKFKATISAESKTRVNTAANGRPKSSLLSSPKKSTFDRPKTPSTPRRDASPMDSPMLSEMDVSRIDPEEALVDFETVDAGDISVEIVEDMLKDYNYGGEDKVLVSIRIRPTDAPSVWDHTNSRIKLDQATGKASQEFNFDEILTGSENKPVYNAVARSHVCAAMEGYNAVVFAYGQTASGKTFTLSGDEDEPGIIPRAMKDIFAFIRRTPTREYLLRCSYLEIYNETIHDLSRQPLPPAQPVQITEQVPTLFSLHSERR</sequence>
<dbReference type="GO" id="GO:0005874">
    <property type="term" value="C:microtubule"/>
    <property type="evidence" value="ECO:0007669"/>
    <property type="project" value="UniProtKB-KW"/>
</dbReference>
<feature type="domain" description="Kinesin motor" evidence="6">
    <location>
        <begin position="149"/>
        <end position="307"/>
    </location>
</feature>
<dbReference type="InterPro" id="IPR027640">
    <property type="entry name" value="Kinesin-like_fam"/>
</dbReference>
<feature type="compositionally biased region" description="Low complexity" evidence="5">
    <location>
        <begin position="25"/>
        <end position="48"/>
    </location>
</feature>
<dbReference type="AlphaFoldDB" id="A0AAW0FLY8"/>
<proteinExistence type="inferred from homology"/>
<name>A0AAW0FLY8_9APHY</name>
<organism evidence="7 8">
    <name type="scientific">Cerrena zonata</name>
    <dbReference type="NCBI Taxonomy" id="2478898"/>
    <lineage>
        <taxon>Eukaryota</taxon>
        <taxon>Fungi</taxon>
        <taxon>Dikarya</taxon>
        <taxon>Basidiomycota</taxon>
        <taxon>Agaricomycotina</taxon>
        <taxon>Agaricomycetes</taxon>
        <taxon>Polyporales</taxon>
        <taxon>Cerrenaceae</taxon>
        <taxon>Cerrena</taxon>
    </lineage>
</organism>
<dbReference type="SUPFAM" id="SSF52540">
    <property type="entry name" value="P-loop containing nucleoside triphosphate hydrolases"/>
    <property type="match status" value="1"/>
</dbReference>
<evidence type="ECO:0000313" key="7">
    <source>
        <dbReference type="EMBL" id="KAK7677725.1"/>
    </source>
</evidence>
<dbReference type="GO" id="GO:0005524">
    <property type="term" value="F:ATP binding"/>
    <property type="evidence" value="ECO:0007669"/>
    <property type="project" value="UniProtKB-UniRule"/>
</dbReference>
<dbReference type="SMART" id="SM00129">
    <property type="entry name" value="KISc"/>
    <property type="match status" value="1"/>
</dbReference>
<accession>A0AAW0FLY8</accession>
<feature type="compositionally biased region" description="Basic and acidic residues" evidence="5">
    <location>
        <begin position="82"/>
        <end position="98"/>
    </location>
</feature>
<dbReference type="GO" id="GO:0008017">
    <property type="term" value="F:microtubule binding"/>
    <property type="evidence" value="ECO:0007669"/>
    <property type="project" value="InterPro"/>
</dbReference>
<evidence type="ECO:0000256" key="4">
    <source>
        <dbReference type="PROSITE-ProRule" id="PRU00283"/>
    </source>
</evidence>
<dbReference type="Pfam" id="PF00225">
    <property type="entry name" value="Kinesin"/>
    <property type="match status" value="1"/>
</dbReference>